<evidence type="ECO:0000313" key="2">
    <source>
        <dbReference type="Proteomes" id="UP001150603"/>
    </source>
</evidence>
<protein>
    <submittedName>
        <fullName evidence="1">Uncharacterized protein</fullName>
    </submittedName>
</protein>
<name>A0ACC1JFG1_9FUNG</name>
<organism evidence="1 2">
    <name type="scientific">Linderina macrospora</name>
    <dbReference type="NCBI Taxonomy" id="4868"/>
    <lineage>
        <taxon>Eukaryota</taxon>
        <taxon>Fungi</taxon>
        <taxon>Fungi incertae sedis</taxon>
        <taxon>Zoopagomycota</taxon>
        <taxon>Kickxellomycotina</taxon>
        <taxon>Kickxellomycetes</taxon>
        <taxon>Kickxellales</taxon>
        <taxon>Kickxellaceae</taxon>
        <taxon>Linderina</taxon>
    </lineage>
</organism>
<sequence>MKHAWEGYRQHAFGHDELAPVSNGFNDKWGGWGVTLVDALDTLYIMGLFEEFKEGVTHVVDVDFGKARDGYTTPFFEMIIRSLAGLLAAYEMSNDRRLLKKAQQVGDSLFPAFNTTTGIPYPRVDVNKGVPVPSSHVCLAEAGTVQLEYWKLSELTGNEKYHQAAQRVVDILDKADKPYPGLYPIWIEISSGKMTSGQITFGGQGDSWYEYMLKQYLYGRQKHEQYKRMYIESIDAMKEKMIRSSIYDSGMVYLGDLDSTATNFNPKLQHLTCFVPGMLALGSKSLNRPDDMDLAKKLMDTCFQMYNLTTTGLGPEYVLFRDSDNKGLSPNKDKNDFEIEELSAAGEFEERVGFYYGKDRSYILRPETVESLMVLYRTTGDPKYKEWGWQIFQSIEAYTKTPTAYSAYKDVMSTKANSQGCPGFAQEFISTNATTRFVWYPLNDINAFDKALTEYVNGQSNFDEFQAVFRCSGLDDLGGFQKDHGKSVIRYHRSIICADLIASKDNTDECYKAPTKGRRSTDPGMELAKIAAVQVGTGRPKALCRATCNEWVDSLETIISNSTLCAASSGINREATLESLRDKCKTAQFNGSKGSCVSGDDNEPGTCGYQRVEDWCKNCKYASDYPDACMSAGIHVSSSNNNLHGDDSRTRGGYQPTATNTHETLDSLIADLEKQAHQERLYRIAAIILSIAVGICLIALMILILTSGSRNSGAAGILGRRKDAANNAGLDGVLGMGTAERVERTMDFVDCFVSAVGKPRPVMRHFFARRDDEISLQQGDIVTLQMAFDDGWVVGKNLTTGGEGTFPLMCVMDNLPPSMPAQWSVLPENKMASNDNVRRPTQAVTRNSHPSSQNGSGSVVSNTSHYHSSIGISAMGNLSDPARRQGLGNMSRMSNLTVAPAITSTNIPSHASSRSSRPHHGGSTVLDHTSIDHVHRQPIENNHENTGILGRLLGAFTHGHTMTFGRISHADIGSHSLEPLKEESRGP</sequence>
<proteinExistence type="predicted"/>
<dbReference type="EMBL" id="JANBPW010000331">
    <property type="protein sequence ID" value="KAJ1949909.1"/>
    <property type="molecule type" value="Genomic_DNA"/>
</dbReference>
<reference evidence="1" key="1">
    <citation type="submission" date="2022-07" db="EMBL/GenBank/DDBJ databases">
        <title>Phylogenomic reconstructions and comparative analyses of Kickxellomycotina fungi.</title>
        <authorList>
            <person name="Reynolds N.K."/>
            <person name="Stajich J.E."/>
            <person name="Barry K."/>
            <person name="Grigoriev I.V."/>
            <person name="Crous P."/>
            <person name="Smith M.E."/>
        </authorList>
    </citation>
    <scope>NUCLEOTIDE SEQUENCE</scope>
    <source>
        <strain evidence="1">NRRL 5244</strain>
    </source>
</reference>
<dbReference type="Proteomes" id="UP001150603">
    <property type="component" value="Unassembled WGS sequence"/>
</dbReference>
<accession>A0ACC1JFG1</accession>
<evidence type="ECO:0000313" key="1">
    <source>
        <dbReference type="EMBL" id="KAJ1949909.1"/>
    </source>
</evidence>
<gene>
    <name evidence="1" type="ORF">FBU59_000934</name>
</gene>
<keyword evidence="2" id="KW-1185">Reference proteome</keyword>
<comment type="caution">
    <text evidence="1">The sequence shown here is derived from an EMBL/GenBank/DDBJ whole genome shotgun (WGS) entry which is preliminary data.</text>
</comment>
<feature type="non-terminal residue" evidence="1">
    <location>
        <position position="987"/>
    </location>
</feature>